<dbReference type="GO" id="GO:0048268">
    <property type="term" value="P:clathrin coat assembly"/>
    <property type="evidence" value="ECO:0007669"/>
    <property type="project" value="InterPro"/>
</dbReference>
<proteinExistence type="predicted"/>
<keyword evidence="3" id="KW-0333">Golgi apparatus</keyword>
<dbReference type="Pfam" id="PF07651">
    <property type="entry name" value="ANTH"/>
    <property type="match status" value="1"/>
</dbReference>
<evidence type="ECO:0000256" key="4">
    <source>
        <dbReference type="ARBA" id="ARBA00023329"/>
    </source>
</evidence>
<dbReference type="Gene3D" id="1.25.40.90">
    <property type="match status" value="1"/>
</dbReference>
<evidence type="ECO:0000256" key="1">
    <source>
        <dbReference type="ARBA" id="ARBA00004132"/>
    </source>
</evidence>
<comment type="subcellular location">
    <subcellularLocation>
        <location evidence="1">Cytoplasmic vesicle</location>
        <location evidence="1">Clathrin-coated vesicle</location>
    </subcellularLocation>
    <subcellularLocation>
        <location evidence="2">Golgi apparatus</location>
    </subcellularLocation>
</comment>
<comment type="caution">
    <text evidence="6">The sequence shown here is derived from an EMBL/GenBank/DDBJ whole genome shotgun (WGS) entry which is preliminary data.</text>
</comment>
<dbReference type="GO" id="GO:0005794">
    <property type="term" value="C:Golgi apparatus"/>
    <property type="evidence" value="ECO:0007669"/>
    <property type="project" value="UniProtKB-SubCell"/>
</dbReference>
<dbReference type="AlphaFoldDB" id="A0A1R3GRV4"/>
<dbReference type="PANTHER" id="PTHR22951:SF22">
    <property type="entry name" value="ENTH DOMAIN-CONTAINING PROTEIN"/>
    <property type="match status" value="1"/>
</dbReference>
<evidence type="ECO:0000256" key="2">
    <source>
        <dbReference type="ARBA" id="ARBA00004555"/>
    </source>
</evidence>
<dbReference type="EMBL" id="AWWV01013637">
    <property type="protein sequence ID" value="OMO60845.1"/>
    <property type="molecule type" value="Genomic_DNA"/>
</dbReference>
<evidence type="ECO:0000313" key="6">
    <source>
        <dbReference type="EMBL" id="OMO60845.1"/>
    </source>
</evidence>
<dbReference type="Proteomes" id="UP000188268">
    <property type="component" value="Unassembled WGS sequence"/>
</dbReference>
<dbReference type="InterPro" id="IPR011417">
    <property type="entry name" value="ANTH_dom"/>
</dbReference>
<dbReference type="GO" id="GO:0072583">
    <property type="term" value="P:clathrin-dependent endocytosis"/>
    <property type="evidence" value="ECO:0007669"/>
    <property type="project" value="InterPro"/>
</dbReference>
<dbReference type="GO" id="GO:0005545">
    <property type="term" value="F:1-phosphatidylinositol binding"/>
    <property type="evidence" value="ECO:0007669"/>
    <property type="project" value="InterPro"/>
</dbReference>
<dbReference type="InterPro" id="IPR008942">
    <property type="entry name" value="ENTH_VHS"/>
</dbReference>
<dbReference type="GO" id="GO:0032050">
    <property type="term" value="F:clathrin heavy chain binding"/>
    <property type="evidence" value="ECO:0007669"/>
    <property type="project" value="TreeGrafter"/>
</dbReference>
<evidence type="ECO:0000313" key="7">
    <source>
        <dbReference type="Proteomes" id="UP000188268"/>
    </source>
</evidence>
<dbReference type="SUPFAM" id="SSF48464">
    <property type="entry name" value="ENTH/VHS domain"/>
    <property type="match status" value="1"/>
</dbReference>
<evidence type="ECO:0000256" key="3">
    <source>
        <dbReference type="ARBA" id="ARBA00023034"/>
    </source>
</evidence>
<name>A0A1R3GRV4_COCAP</name>
<dbReference type="GO" id="GO:0005905">
    <property type="term" value="C:clathrin-coated pit"/>
    <property type="evidence" value="ECO:0007669"/>
    <property type="project" value="TreeGrafter"/>
</dbReference>
<protein>
    <submittedName>
        <fullName evidence="6">ENTH/ANTH/VHS superfamily protein</fullName>
    </submittedName>
</protein>
<dbReference type="Gramene" id="OMO60845">
    <property type="protein sequence ID" value="OMO60845"/>
    <property type="gene ID" value="CCACVL1_23836"/>
</dbReference>
<dbReference type="InterPro" id="IPR045192">
    <property type="entry name" value="AP180-like"/>
</dbReference>
<dbReference type="SUPFAM" id="SSF89009">
    <property type="entry name" value="GAT-like domain"/>
    <property type="match status" value="1"/>
</dbReference>
<dbReference type="GO" id="GO:0005546">
    <property type="term" value="F:phosphatidylinositol-4,5-bisphosphate binding"/>
    <property type="evidence" value="ECO:0007669"/>
    <property type="project" value="TreeGrafter"/>
</dbReference>
<dbReference type="GO" id="GO:0000149">
    <property type="term" value="F:SNARE binding"/>
    <property type="evidence" value="ECO:0007669"/>
    <property type="project" value="TreeGrafter"/>
</dbReference>
<reference evidence="6 7" key="1">
    <citation type="submission" date="2013-09" db="EMBL/GenBank/DDBJ databases">
        <title>Corchorus capsularis genome sequencing.</title>
        <authorList>
            <person name="Alam M."/>
            <person name="Haque M.S."/>
            <person name="Islam M.S."/>
            <person name="Emdad E.M."/>
            <person name="Islam M.M."/>
            <person name="Ahmed B."/>
            <person name="Halim A."/>
            <person name="Hossen Q.M.M."/>
            <person name="Hossain M.Z."/>
            <person name="Ahmed R."/>
            <person name="Khan M.M."/>
            <person name="Islam R."/>
            <person name="Rashid M.M."/>
            <person name="Khan S.A."/>
            <person name="Rahman M.S."/>
            <person name="Alam M."/>
        </authorList>
    </citation>
    <scope>NUCLEOTIDE SEQUENCE [LARGE SCALE GENOMIC DNA]</scope>
    <source>
        <strain evidence="7">cv. CVL-1</strain>
        <tissue evidence="6">Whole seedling</tissue>
    </source>
</reference>
<dbReference type="Gene3D" id="1.20.58.150">
    <property type="entry name" value="ANTH domain"/>
    <property type="match status" value="1"/>
</dbReference>
<accession>A0A1R3GRV4</accession>
<organism evidence="6 7">
    <name type="scientific">Corchorus capsularis</name>
    <name type="common">Jute</name>
    <dbReference type="NCBI Taxonomy" id="210143"/>
    <lineage>
        <taxon>Eukaryota</taxon>
        <taxon>Viridiplantae</taxon>
        <taxon>Streptophyta</taxon>
        <taxon>Embryophyta</taxon>
        <taxon>Tracheophyta</taxon>
        <taxon>Spermatophyta</taxon>
        <taxon>Magnoliopsida</taxon>
        <taxon>eudicotyledons</taxon>
        <taxon>Gunneridae</taxon>
        <taxon>Pentapetalae</taxon>
        <taxon>rosids</taxon>
        <taxon>malvids</taxon>
        <taxon>Malvales</taxon>
        <taxon>Malvaceae</taxon>
        <taxon>Grewioideae</taxon>
        <taxon>Apeibeae</taxon>
        <taxon>Corchorus</taxon>
    </lineage>
</organism>
<keyword evidence="7" id="KW-1185">Reference proteome</keyword>
<sequence>MSRRLRKVYTSIIEHSSVSYAKMATIGGFCNVDLILVKATSPDDFPLPDKYVHQLLKIFTISPTSSRAFSLSFSRRFGRTRSWRVALKCLLLLHRLLRSMPENSPFRSELLWKRSNGFLTLCPCRFQDASSSNPETFTTFIRSYAYLLDEALCGFYLDGDVIYEEDLEKQESNSNLADKMKEIARLIEVLPQIQSLIDRVMDCRPNRNAAKSFLIQSAMKYIIRDSFLCYTIFRQDVVLVLDNLFQMPYRSCIAAFGIYKKAAIQASQLWEFYEWCRLMGFVGCYEYPSVDRIPQLQIQALENFINGMWQLSSSSPSSSPSPSSSIIDDQSRSSFIEEREPLIKLEDDDENDNWEDLLENSMNLSHEQGIIQVYNSNESNPFNQFSSNIPICHVEYASSDPKYPWGL</sequence>
<evidence type="ECO:0000259" key="5">
    <source>
        <dbReference type="PROSITE" id="PS50942"/>
    </source>
</evidence>
<keyword evidence="4" id="KW-0968">Cytoplasmic vesicle</keyword>
<dbReference type="InterPro" id="IPR014712">
    <property type="entry name" value="ANTH_dom_sf"/>
</dbReference>
<feature type="domain" description="ENTH" evidence="5">
    <location>
        <begin position="24"/>
        <end position="162"/>
    </location>
</feature>
<dbReference type="PANTHER" id="PTHR22951">
    <property type="entry name" value="CLATHRIN ASSEMBLY PROTEIN"/>
    <property type="match status" value="1"/>
</dbReference>
<dbReference type="FunFam" id="1.20.58.150:FF:000005">
    <property type="entry name" value="putative clathrin assembly protein At2g25430"/>
    <property type="match status" value="1"/>
</dbReference>
<gene>
    <name evidence="6" type="ORF">CCACVL1_23836</name>
</gene>
<dbReference type="PROSITE" id="PS50942">
    <property type="entry name" value="ENTH"/>
    <property type="match status" value="1"/>
</dbReference>
<dbReference type="InterPro" id="IPR013809">
    <property type="entry name" value="ENTH"/>
</dbReference>
<dbReference type="OrthoDB" id="1723360at2759"/>
<dbReference type="OMA" id="RDSFICY"/>
<dbReference type="GO" id="GO:0030136">
    <property type="term" value="C:clathrin-coated vesicle"/>
    <property type="evidence" value="ECO:0007669"/>
    <property type="project" value="UniProtKB-SubCell"/>
</dbReference>
<dbReference type="SMART" id="SM00273">
    <property type="entry name" value="ENTH"/>
    <property type="match status" value="1"/>
</dbReference>
<dbReference type="STRING" id="210143.A0A1R3GRV4"/>
<dbReference type="GO" id="GO:0006900">
    <property type="term" value="P:vesicle budding from membrane"/>
    <property type="evidence" value="ECO:0007669"/>
    <property type="project" value="TreeGrafter"/>
</dbReference>